<feature type="compositionally biased region" description="Basic and acidic residues" evidence="1">
    <location>
        <begin position="38"/>
        <end position="59"/>
    </location>
</feature>
<dbReference type="Gramene" id="Bra012051.1">
    <property type="protein sequence ID" value="Bra012051.1-P"/>
    <property type="gene ID" value="Bra012051"/>
</dbReference>
<evidence type="ECO:0000313" key="5">
    <source>
        <dbReference type="Proteomes" id="UP000011750"/>
    </source>
</evidence>
<evidence type="ECO:0000313" key="2">
    <source>
        <dbReference type="EMBL" id="CAG7902320.1"/>
    </source>
</evidence>
<dbReference type="HOGENOM" id="CLU_2149384_0_0_1"/>
<dbReference type="Proteomes" id="UP000011750">
    <property type="component" value="Chromosome A07"/>
</dbReference>
<sequence>MQPNQTRWNLPPRSHHVDYRHRLKREHLIKQLESGEASNDKESGEAFNGKETRETKRACEPIGNHQSSRSRAPTTFASSHHPKRTLTIVDPVEKTKEDLGCTHHIQPFSSNT</sequence>
<dbReference type="EnsemblPlants" id="Bra012051.1">
    <property type="protein sequence ID" value="Bra012051.1-P"/>
    <property type="gene ID" value="Bra012051"/>
</dbReference>
<proteinExistence type="predicted"/>
<organism evidence="3">
    <name type="scientific">Brassica campestris</name>
    <name type="common">Field mustard</name>
    <dbReference type="NCBI Taxonomy" id="3711"/>
    <lineage>
        <taxon>Eukaryota</taxon>
        <taxon>Viridiplantae</taxon>
        <taxon>Streptophyta</taxon>
        <taxon>Embryophyta</taxon>
        <taxon>Tracheophyta</taxon>
        <taxon>Spermatophyta</taxon>
        <taxon>Magnoliopsida</taxon>
        <taxon>eudicotyledons</taxon>
        <taxon>Gunneridae</taxon>
        <taxon>Pentapetalae</taxon>
        <taxon>rosids</taxon>
        <taxon>malvids</taxon>
        <taxon>Brassicales</taxon>
        <taxon>Brassicaceae</taxon>
        <taxon>Brassiceae</taxon>
        <taxon>Brassica</taxon>
    </lineage>
</organism>
<keyword evidence="5" id="KW-1185">Reference proteome</keyword>
<dbReference type="Proteomes" id="UP000694005">
    <property type="component" value="Chromosome A07"/>
</dbReference>
<feature type="region of interest" description="Disordered" evidence="1">
    <location>
        <begin position="31"/>
        <end position="86"/>
    </location>
</feature>
<evidence type="ECO:0000256" key="1">
    <source>
        <dbReference type="SAM" id="MobiDB-lite"/>
    </source>
</evidence>
<dbReference type="EMBL" id="LR031574">
    <property type="protein sequence ID" value="VDC98379.1"/>
    <property type="molecule type" value="Genomic_DNA"/>
</dbReference>
<accession>A0A3P6BB30</accession>
<reference evidence="3" key="3">
    <citation type="submission" date="2018-11" db="EMBL/GenBank/DDBJ databases">
        <authorList>
            <consortium name="Genoscope - CEA"/>
            <person name="William W."/>
        </authorList>
    </citation>
    <scope>NUCLEOTIDE SEQUENCE</scope>
</reference>
<reference evidence="4" key="4">
    <citation type="submission" date="2023-03" db="UniProtKB">
        <authorList>
            <consortium name="EnsemblPlants"/>
        </authorList>
    </citation>
    <scope>IDENTIFICATION</scope>
    <source>
        <strain evidence="4">cv. Chiifu-401-42</strain>
    </source>
</reference>
<protein>
    <submittedName>
        <fullName evidence="3 4">Uncharacterized protein</fullName>
    </submittedName>
</protein>
<dbReference type="EMBL" id="LS974623">
    <property type="protein sequence ID" value="CAG7902320.1"/>
    <property type="molecule type" value="Genomic_DNA"/>
</dbReference>
<name>A0A3P6BB30_BRACM</name>
<reference evidence="5" key="2">
    <citation type="journal article" date="2018" name="Hortic Res">
        <title>Improved Brassica rapa reference genome by single-molecule sequencing and chromosome conformation capture technologies.</title>
        <authorList>
            <person name="Zhang L."/>
            <person name="Cai X."/>
            <person name="Wu J."/>
            <person name="Liu M."/>
            <person name="Grob S."/>
            <person name="Cheng F."/>
            <person name="Liang J."/>
            <person name="Cai C."/>
            <person name="Liu Z."/>
            <person name="Liu B."/>
            <person name="Wang F."/>
            <person name="Li S."/>
            <person name="Liu F."/>
            <person name="Li X."/>
            <person name="Cheng L."/>
            <person name="Yang W."/>
            <person name="Li M.H."/>
            <person name="Grossniklaus U."/>
            <person name="Zheng H."/>
            <person name="Wang X."/>
        </authorList>
    </citation>
    <scope>NUCLEOTIDE SEQUENCE [LARGE SCALE GENOMIC DNA]</scope>
    <source>
        <strain evidence="5">cv. Chiifu-401-42</strain>
    </source>
</reference>
<dbReference type="Gramene" id="A07p19640.2_BraZ1">
    <property type="protein sequence ID" value="A07p19640.2_BraZ1.CDS.1"/>
    <property type="gene ID" value="A07g19640.2_BraZ1"/>
</dbReference>
<reference evidence="5" key="1">
    <citation type="journal article" date="2011" name="Nat. Genet.">
        <title>The genome of the mesopolyploid crop species Brassica rapa.</title>
        <authorList>
            <consortium name="Brassica rapa Genome Sequencing Project Consortium"/>
            <person name="Wang X."/>
            <person name="Wang H."/>
            <person name="Wang J."/>
            <person name="Sun R."/>
            <person name="Wu J."/>
            <person name="Liu S."/>
            <person name="Bai Y."/>
            <person name="Mun J.H."/>
            <person name="Bancroft I."/>
            <person name="Cheng F."/>
            <person name="Huang S."/>
            <person name="Li X."/>
            <person name="Hua W."/>
            <person name="Wang J."/>
            <person name="Wang X."/>
            <person name="Freeling M."/>
            <person name="Pires J.C."/>
            <person name="Paterson A.H."/>
            <person name="Chalhoub B."/>
            <person name="Wang B."/>
            <person name="Hayward A."/>
            <person name="Sharpe A.G."/>
            <person name="Park B.S."/>
            <person name="Weisshaar B."/>
            <person name="Liu B."/>
            <person name="Li B."/>
            <person name="Liu B."/>
            <person name="Tong C."/>
            <person name="Song C."/>
            <person name="Duran C."/>
            <person name="Peng C."/>
            <person name="Geng C."/>
            <person name="Koh C."/>
            <person name="Lin C."/>
            <person name="Edwards D."/>
            <person name="Mu D."/>
            <person name="Shen D."/>
            <person name="Soumpourou E."/>
            <person name="Li F."/>
            <person name="Fraser F."/>
            <person name="Conant G."/>
            <person name="Lassalle G."/>
            <person name="King G.J."/>
            <person name="Bonnema G."/>
            <person name="Tang H."/>
            <person name="Wang H."/>
            <person name="Belcram H."/>
            <person name="Zhou H."/>
            <person name="Hirakawa H."/>
            <person name="Abe H."/>
            <person name="Guo H."/>
            <person name="Wang H."/>
            <person name="Jin H."/>
            <person name="Parkin I.A."/>
            <person name="Batley J."/>
            <person name="Kim J.S."/>
            <person name="Just J."/>
            <person name="Li J."/>
            <person name="Xu J."/>
            <person name="Deng J."/>
            <person name="Kim J.A."/>
            <person name="Li J."/>
            <person name="Yu J."/>
            <person name="Meng J."/>
            <person name="Wang J."/>
            <person name="Min J."/>
            <person name="Poulain J."/>
            <person name="Wang J."/>
            <person name="Hatakeyama K."/>
            <person name="Wu K."/>
            <person name="Wang L."/>
            <person name="Fang L."/>
            <person name="Trick M."/>
            <person name="Links M.G."/>
            <person name="Zhao M."/>
            <person name="Jin M."/>
            <person name="Ramchiary N."/>
            <person name="Drou N."/>
            <person name="Berkman P.J."/>
            <person name="Cai Q."/>
            <person name="Huang Q."/>
            <person name="Li R."/>
            <person name="Tabata S."/>
            <person name="Cheng S."/>
            <person name="Zhang S."/>
            <person name="Zhang S."/>
            <person name="Huang S."/>
            <person name="Sato S."/>
            <person name="Sun S."/>
            <person name="Kwon S.J."/>
            <person name="Choi S.R."/>
            <person name="Lee T.H."/>
            <person name="Fan W."/>
            <person name="Zhao X."/>
            <person name="Tan X."/>
            <person name="Xu X."/>
            <person name="Wang Y."/>
            <person name="Qiu Y."/>
            <person name="Yin Y."/>
            <person name="Li Y."/>
            <person name="Du Y."/>
            <person name="Liao Y."/>
            <person name="Lim Y."/>
            <person name="Narusaka Y."/>
            <person name="Wang Y."/>
            <person name="Wang Z."/>
            <person name="Li Z."/>
            <person name="Wang Z."/>
            <person name="Xiong Z."/>
            <person name="Zhang Z."/>
        </authorList>
    </citation>
    <scope>NUCLEOTIDE SEQUENCE [LARGE SCALE GENOMIC DNA]</scope>
    <source>
        <strain evidence="5">cv. Chiifu-401-42</strain>
    </source>
</reference>
<feature type="compositionally biased region" description="Polar residues" evidence="1">
    <location>
        <begin position="64"/>
        <end position="78"/>
    </location>
</feature>
<dbReference type="AlphaFoldDB" id="A0A3P6BB30"/>
<evidence type="ECO:0000313" key="4">
    <source>
        <dbReference type="EnsemblPlants" id="Bra012051.1-P"/>
    </source>
</evidence>
<accession>M4D6E2</accession>
<gene>
    <name evidence="3" type="ORF">BRAA07T29496Z</name>
    <name evidence="2" type="ORF">BRAPAZ1V2_A07P19640.2</name>
</gene>
<evidence type="ECO:0000313" key="3">
    <source>
        <dbReference type="EMBL" id="VDC98379.1"/>
    </source>
</evidence>